<reference evidence="3 4" key="1">
    <citation type="submission" date="2019-05" db="EMBL/GenBank/DDBJ databases">
        <title>Draft Genome Sequences of Six Type Strains of the Genus Massilia.</title>
        <authorList>
            <person name="Miess H."/>
            <person name="Frediansyhah A."/>
            <person name="Gross H."/>
        </authorList>
    </citation>
    <scope>NUCLEOTIDE SEQUENCE [LARGE SCALE GENOMIC DNA]</scope>
    <source>
        <strain evidence="3 4">DSMZ 26121</strain>
    </source>
</reference>
<evidence type="ECO:0000256" key="1">
    <source>
        <dbReference type="SAM" id="MobiDB-lite"/>
    </source>
</evidence>
<dbReference type="EMBL" id="JACHXS010000011">
    <property type="protein sequence ID" value="MBB3223953.1"/>
    <property type="molecule type" value="Genomic_DNA"/>
</dbReference>
<dbReference type="Proteomes" id="UP000584325">
    <property type="component" value="Unassembled WGS sequence"/>
</dbReference>
<name>A0A4P8HVY2_9BURK</name>
<organism evidence="2 5">
    <name type="scientific">Pseudoduganella umbonata</name>
    <dbReference type="NCBI Taxonomy" id="864828"/>
    <lineage>
        <taxon>Bacteria</taxon>
        <taxon>Pseudomonadati</taxon>
        <taxon>Pseudomonadota</taxon>
        <taxon>Betaproteobacteria</taxon>
        <taxon>Burkholderiales</taxon>
        <taxon>Oxalobacteraceae</taxon>
        <taxon>Telluria group</taxon>
        <taxon>Pseudoduganella</taxon>
    </lineage>
</organism>
<evidence type="ECO:0000313" key="5">
    <source>
        <dbReference type="Proteomes" id="UP000584325"/>
    </source>
</evidence>
<dbReference type="EMBL" id="CP040017">
    <property type="protein sequence ID" value="QCP14163.1"/>
    <property type="molecule type" value="Genomic_DNA"/>
</dbReference>
<dbReference type="Proteomes" id="UP000298763">
    <property type="component" value="Chromosome"/>
</dbReference>
<protein>
    <submittedName>
        <fullName evidence="2">Putative chitinase</fullName>
    </submittedName>
</protein>
<dbReference type="AlphaFoldDB" id="A0A4P8HVY2"/>
<sequence length="417" mass="47266">MGTWQDFLRYVDQLRGKSHQKVPGAVMICFVNRYFKPADAIKYRIEHDGKVTAGTTTVTTNTVEIKPDSLQPISVYAWSRVRKAFKLIDKIPPLLDRPQLIYERMKTYKHESRTQQHPESLPREPGPRKAPPTSPIPKHSNDSTQQPQGVEPVKAKNQRGEPEHQTNRNIENIIKAAQLKTIFPSADVAYLENVAEELNANLEKYKLDTPLRRAHFFAQVRQEAGASLSPKQENLNYKPAVLIAKFSYYGEHANEASQDGRLDEVVKVEKIIGNKKKIIEREKTIKAANQQVIANKAYGGRGGNGPISSGDGWRFRGRGIFQLTLRDNYSTFNKEYPTYWADGAVDFLANPDKVCDFPYFIRSAVWYWVKHSAYVKADQGASDAAVNSITRIVNGRAMDAAAERRANFHELTYPAFK</sequence>
<dbReference type="RefSeq" id="WP_137316936.1">
    <property type="nucleotide sequence ID" value="NZ_CP040017.1"/>
</dbReference>
<keyword evidence="4" id="KW-1185">Reference proteome</keyword>
<proteinExistence type="predicted"/>
<accession>A0A4P8HVY2</accession>
<dbReference type="Gene3D" id="1.10.530.10">
    <property type="match status" value="1"/>
</dbReference>
<feature type="compositionally biased region" description="Basic and acidic residues" evidence="1">
    <location>
        <begin position="109"/>
        <end position="127"/>
    </location>
</feature>
<feature type="region of interest" description="Disordered" evidence="1">
    <location>
        <begin position="109"/>
        <end position="169"/>
    </location>
</feature>
<dbReference type="OrthoDB" id="1242806at2"/>
<gene>
    <name evidence="3" type="ORF">FCL38_29925</name>
    <name evidence="2" type="ORF">FHS02_004812</name>
</gene>
<reference evidence="2 5" key="2">
    <citation type="submission" date="2020-08" db="EMBL/GenBank/DDBJ databases">
        <title>Genomic Encyclopedia of Type Strains, Phase III (KMG-III): the genomes of soil and plant-associated and newly described type strains.</title>
        <authorList>
            <person name="Whitman W."/>
        </authorList>
    </citation>
    <scope>NUCLEOTIDE SEQUENCE [LARGE SCALE GENOMIC DNA]</scope>
    <source>
        <strain evidence="2 5">CECT 7753</strain>
    </source>
</reference>
<evidence type="ECO:0000313" key="4">
    <source>
        <dbReference type="Proteomes" id="UP000298763"/>
    </source>
</evidence>
<dbReference type="InterPro" id="IPR023346">
    <property type="entry name" value="Lysozyme-like_dom_sf"/>
</dbReference>
<evidence type="ECO:0000313" key="2">
    <source>
        <dbReference type="EMBL" id="MBB3223953.1"/>
    </source>
</evidence>
<evidence type="ECO:0000313" key="3">
    <source>
        <dbReference type="EMBL" id="QCP14163.1"/>
    </source>
</evidence>
<dbReference type="SUPFAM" id="SSF53955">
    <property type="entry name" value="Lysozyme-like"/>
    <property type="match status" value="1"/>
</dbReference>